<evidence type="ECO:0000313" key="3">
    <source>
        <dbReference type="Proteomes" id="UP000293142"/>
    </source>
</evidence>
<protein>
    <submittedName>
        <fullName evidence="2">Uncharacterized protein</fullName>
    </submittedName>
</protein>
<proteinExistence type="predicted"/>
<reference evidence="2 3" key="1">
    <citation type="submission" date="2019-02" db="EMBL/GenBank/DDBJ databases">
        <title>Paenibacillus sp. nov., isolated from surface-sterilized tissue of Thalictrum simplex L.</title>
        <authorList>
            <person name="Tuo L."/>
        </authorList>
    </citation>
    <scope>NUCLEOTIDE SEQUENCE [LARGE SCALE GENOMIC DNA]</scope>
    <source>
        <strain evidence="2 3">N2SHLJ1</strain>
    </source>
</reference>
<evidence type="ECO:0000256" key="1">
    <source>
        <dbReference type="SAM" id="MobiDB-lite"/>
    </source>
</evidence>
<name>A0A4Q9DIX2_9BACL</name>
<sequence>MDKNKTFPHFYDGSSHAEFSEELVGESPDILQDQPGRAVEADEPQEWRKHVGANPFNGTGKT</sequence>
<gene>
    <name evidence="2" type="ORF">EYB31_27125</name>
</gene>
<keyword evidence="3" id="KW-1185">Reference proteome</keyword>
<dbReference type="OrthoDB" id="2666857at2"/>
<evidence type="ECO:0000313" key="2">
    <source>
        <dbReference type="EMBL" id="TBL73352.1"/>
    </source>
</evidence>
<feature type="region of interest" description="Disordered" evidence="1">
    <location>
        <begin position="34"/>
        <end position="62"/>
    </location>
</feature>
<dbReference type="EMBL" id="SIRE01000021">
    <property type="protein sequence ID" value="TBL73352.1"/>
    <property type="molecule type" value="Genomic_DNA"/>
</dbReference>
<accession>A0A4Q9DIX2</accession>
<comment type="caution">
    <text evidence="2">The sequence shown here is derived from an EMBL/GenBank/DDBJ whole genome shotgun (WGS) entry which is preliminary data.</text>
</comment>
<dbReference type="AlphaFoldDB" id="A0A4Q9DIX2"/>
<organism evidence="2 3">
    <name type="scientific">Paenibacillus thalictri</name>
    <dbReference type="NCBI Taxonomy" id="2527873"/>
    <lineage>
        <taxon>Bacteria</taxon>
        <taxon>Bacillati</taxon>
        <taxon>Bacillota</taxon>
        <taxon>Bacilli</taxon>
        <taxon>Bacillales</taxon>
        <taxon>Paenibacillaceae</taxon>
        <taxon>Paenibacillus</taxon>
    </lineage>
</organism>
<dbReference type="Proteomes" id="UP000293142">
    <property type="component" value="Unassembled WGS sequence"/>
</dbReference>
<dbReference type="RefSeq" id="WP_131016607.1">
    <property type="nucleotide sequence ID" value="NZ_SIRE01000021.1"/>
</dbReference>